<name>A9KEN7_COXBN</name>
<gene>
    <name evidence="1" type="primary">csy2_2</name>
    <name evidence="1" type="ordered locus">CBUD_1945</name>
</gene>
<dbReference type="NCBIfam" id="TIGR02565">
    <property type="entry name" value="cas_Csy2"/>
    <property type="match status" value="1"/>
</dbReference>
<proteinExistence type="predicted"/>
<evidence type="ECO:0000313" key="1">
    <source>
        <dbReference type="EMBL" id="ABS77509.1"/>
    </source>
</evidence>
<dbReference type="HOGENOM" id="CLU_073578_0_0_6"/>
<sequence length="320" mass="36254">MSYNKILLIPHLRIHNANALSSPFTIGFPAMTAWLGATHALQRNLNERGIPVTIPATGVVSHQMDLQTYRGNDDYVSSIINTGNPLVPKTKREKGEPWHNFERPPFIEEARCHLDVSLLIEFRGVSQEQDDEIKEQVSHLLNCKMKVAGGDIQSFNPPAILLIEDGNDADLRRLSRKIMPGYVLIERRDLMIEAMQQGQDALDALIDYVAIHHSCEKTEDGDVLWESHRKTQIDKPPGWIVPIATGFHGISELGQAKNQRDPETPHRFAESLVTLGEFKMPHRFESVTDMLWCYQVDSTNNLYQCVALNTITENLYDEFG</sequence>
<dbReference type="CDD" id="cd09736">
    <property type="entry name" value="Csy2_I-F"/>
    <property type="match status" value="1"/>
</dbReference>
<accession>A9KEN7</accession>
<evidence type="ECO:0008006" key="3">
    <source>
        <dbReference type="Google" id="ProtNLM"/>
    </source>
</evidence>
<protein>
    <recommendedName>
        <fullName evidence="3">CRISPR-associated protein, Csy2 family</fullName>
    </recommendedName>
</protein>
<organism evidence="1 2">
    <name type="scientific">Coxiella burnetii (strain Dugway 5J108-111)</name>
    <dbReference type="NCBI Taxonomy" id="434922"/>
    <lineage>
        <taxon>Bacteria</taxon>
        <taxon>Pseudomonadati</taxon>
        <taxon>Pseudomonadota</taxon>
        <taxon>Gammaproteobacteria</taxon>
        <taxon>Legionellales</taxon>
        <taxon>Coxiellaceae</taxon>
        <taxon>Coxiella</taxon>
    </lineage>
</organism>
<dbReference type="RefSeq" id="WP_011997339.1">
    <property type="nucleotide sequence ID" value="NC_009727.1"/>
</dbReference>
<reference evidence="1 2" key="1">
    <citation type="journal article" date="2009" name="Infect. Immun.">
        <title>Comparative genomics reveal extensive transposon-mediated genomic plasticity and diversity among potential effector proteins within the genus Coxiella.</title>
        <authorList>
            <person name="Beare P.A."/>
            <person name="Unsworth N."/>
            <person name="Andoh M."/>
            <person name="Voth D.E."/>
            <person name="Omsland A."/>
            <person name="Gilk S.D."/>
            <person name="Williams K.P."/>
            <person name="Sobral B.W."/>
            <person name="Kupko J.J.III."/>
            <person name="Porcella S.F."/>
            <person name="Samuel J.E."/>
            <person name="Heinzen R.A."/>
        </authorList>
    </citation>
    <scope>NUCLEOTIDE SEQUENCE [LARGE SCALE GENOMIC DNA]</scope>
    <source>
        <strain evidence="1 2">Dugway 5J108-111</strain>
    </source>
</reference>
<evidence type="ECO:0000313" key="2">
    <source>
        <dbReference type="Proteomes" id="UP000008555"/>
    </source>
</evidence>
<dbReference type="InterPro" id="IPR013398">
    <property type="entry name" value="CRISPR-assoc_prot_Csy2"/>
</dbReference>
<dbReference type="AlphaFoldDB" id="A9KEN7"/>
<dbReference type="EMBL" id="CP000733">
    <property type="protein sequence ID" value="ABS77509.1"/>
    <property type="molecule type" value="Genomic_DNA"/>
</dbReference>
<dbReference type="Pfam" id="PF09614">
    <property type="entry name" value="Cas_Csy2"/>
    <property type="match status" value="1"/>
</dbReference>
<dbReference type="KEGG" id="cbd:CBUD_1945"/>
<dbReference type="Proteomes" id="UP000008555">
    <property type="component" value="Chromosome"/>
</dbReference>